<dbReference type="EMBL" id="JAHFXS010000067">
    <property type="protein sequence ID" value="KAG9989732.1"/>
    <property type="molecule type" value="Genomic_DNA"/>
</dbReference>
<evidence type="ECO:0000313" key="4">
    <source>
        <dbReference type="Proteomes" id="UP000729357"/>
    </source>
</evidence>
<sequence length="111" mass="12828">MEIKPDKQASKAALDKERPTQTTDTRVSFPERQKLGEEPQVPERVSLVTEPSKSPNQTSDQLVRIAAVQKKLQARDQHEQQIKALEEKIERLNEMRQICQNVLTLVKQLQR</sequence>
<dbReference type="AlphaFoldDB" id="A0A9P8G2G1"/>
<comment type="caution">
    <text evidence="3">The sequence shown here is derived from an EMBL/GenBank/DDBJ whole genome shotgun (WGS) entry which is preliminary data.</text>
</comment>
<organism evidence="3 4">
    <name type="scientific">Aureobasidium melanogenum</name>
    <name type="common">Aureobasidium pullulans var. melanogenum</name>
    <dbReference type="NCBI Taxonomy" id="46634"/>
    <lineage>
        <taxon>Eukaryota</taxon>
        <taxon>Fungi</taxon>
        <taxon>Dikarya</taxon>
        <taxon>Ascomycota</taxon>
        <taxon>Pezizomycotina</taxon>
        <taxon>Dothideomycetes</taxon>
        <taxon>Dothideomycetidae</taxon>
        <taxon>Dothideales</taxon>
        <taxon>Saccotheciaceae</taxon>
        <taxon>Aureobasidium</taxon>
    </lineage>
</organism>
<keyword evidence="4" id="KW-1185">Reference proteome</keyword>
<feature type="compositionally biased region" description="Polar residues" evidence="2">
    <location>
        <begin position="49"/>
        <end position="60"/>
    </location>
</feature>
<feature type="coiled-coil region" evidence="1">
    <location>
        <begin position="68"/>
        <end position="102"/>
    </location>
</feature>
<evidence type="ECO:0000256" key="1">
    <source>
        <dbReference type="SAM" id="Coils"/>
    </source>
</evidence>
<feature type="non-terminal residue" evidence="3">
    <location>
        <position position="111"/>
    </location>
</feature>
<gene>
    <name evidence="3" type="ORF">KCU98_g1672</name>
</gene>
<reference evidence="3" key="2">
    <citation type="submission" date="2021-08" db="EMBL/GenBank/DDBJ databases">
        <authorList>
            <person name="Gostincar C."/>
            <person name="Sun X."/>
            <person name="Song Z."/>
            <person name="Gunde-Cimerman N."/>
        </authorList>
    </citation>
    <scope>NUCLEOTIDE SEQUENCE</scope>
    <source>
        <strain evidence="3">EXF-9298</strain>
    </source>
</reference>
<accession>A0A9P8G2G1</accession>
<protein>
    <submittedName>
        <fullName evidence="3">Uncharacterized protein</fullName>
    </submittedName>
</protein>
<proteinExistence type="predicted"/>
<feature type="region of interest" description="Disordered" evidence="2">
    <location>
        <begin position="1"/>
        <end position="60"/>
    </location>
</feature>
<keyword evidence="1" id="KW-0175">Coiled coil</keyword>
<dbReference type="Proteomes" id="UP000729357">
    <property type="component" value="Unassembled WGS sequence"/>
</dbReference>
<feature type="compositionally biased region" description="Basic and acidic residues" evidence="2">
    <location>
        <begin position="1"/>
        <end position="19"/>
    </location>
</feature>
<name>A0A9P8G2G1_AURME</name>
<evidence type="ECO:0000313" key="3">
    <source>
        <dbReference type="EMBL" id="KAG9989732.1"/>
    </source>
</evidence>
<reference evidence="3" key="1">
    <citation type="journal article" date="2021" name="J Fungi (Basel)">
        <title>Virulence traits and population genomics of the black yeast Aureobasidium melanogenum.</title>
        <authorList>
            <person name="Cernosa A."/>
            <person name="Sun X."/>
            <person name="Gostincar C."/>
            <person name="Fang C."/>
            <person name="Gunde-Cimerman N."/>
            <person name="Song Z."/>
        </authorList>
    </citation>
    <scope>NUCLEOTIDE SEQUENCE</scope>
    <source>
        <strain evidence="3">EXF-9298</strain>
    </source>
</reference>
<evidence type="ECO:0000256" key="2">
    <source>
        <dbReference type="SAM" id="MobiDB-lite"/>
    </source>
</evidence>